<dbReference type="OrthoDB" id="5349119at2759"/>
<evidence type="ECO:0000256" key="8">
    <source>
        <dbReference type="ARBA" id="ARBA00029496"/>
    </source>
</evidence>
<evidence type="ECO:0000256" key="3">
    <source>
        <dbReference type="ARBA" id="ARBA00022553"/>
    </source>
</evidence>
<reference evidence="12" key="2">
    <citation type="submission" date="2015-01" db="EMBL/GenBank/DDBJ databases">
        <title>Evolutionary Origins and Diversification of the Mycorrhizal Mutualists.</title>
        <authorList>
            <consortium name="DOE Joint Genome Institute"/>
            <consortium name="Mycorrhizal Genomics Consortium"/>
            <person name="Kohler A."/>
            <person name="Kuo A."/>
            <person name="Nagy L.G."/>
            <person name="Floudas D."/>
            <person name="Copeland A."/>
            <person name="Barry K.W."/>
            <person name="Cichocki N."/>
            <person name="Veneault-Fourrey C."/>
            <person name="LaButti K."/>
            <person name="Lindquist E.A."/>
            <person name="Lipzen A."/>
            <person name="Lundell T."/>
            <person name="Morin E."/>
            <person name="Murat C."/>
            <person name="Riley R."/>
            <person name="Ohm R."/>
            <person name="Sun H."/>
            <person name="Tunlid A."/>
            <person name="Henrissat B."/>
            <person name="Grigoriev I.V."/>
            <person name="Hibbett D.S."/>
            <person name="Martin F."/>
        </authorList>
    </citation>
    <scope>NUCLEOTIDE SEQUENCE [LARGE SCALE GENOMIC DNA]</scope>
    <source>
        <strain evidence="12">Zn</strain>
    </source>
</reference>
<feature type="compositionally biased region" description="Polar residues" evidence="10">
    <location>
        <begin position="270"/>
        <end position="289"/>
    </location>
</feature>
<dbReference type="HAMAP" id="MF_03110">
    <property type="entry name" value="Endonuc_su_Slx4"/>
    <property type="match status" value="1"/>
</dbReference>
<evidence type="ECO:0000313" key="11">
    <source>
        <dbReference type="EMBL" id="KIM97889.1"/>
    </source>
</evidence>
<proteinExistence type="inferred from homology"/>
<keyword evidence="4 9" id="KW-0227">DNA damage</keyword>
<feature type="compositionally biased region" description="Polar residues" evidence="10">
    <location>
        <begin position="209"/>
        <end position="219"/>
    </location>
</feature>
<dbReference type="EMBL" id="KN832881">
    <property type="protein sequence ID" value="KIM97889.1"/>
    <property type="molecule type" value="Genomic_DNA"/>
</dbReference>
<evidence type="ECO:0000313" key="12">
    <source>
        <dbReference type="Proteomes" id="UP000054321"/>
    </source>
</evidence>
<evidence type="ECO:0000256" key="7">
    <source>
        <dbReference type="ARBA" id="ARBA00023242"/>
    </source>
</evidence>
<organism evidence="11 12">
    <name type="scientific">Oidiodendron maius (strain Zn)</name>
    <dbReference type="NCBI Taxonomy" id="913774"/>
    <lineage>
        <taxon>Eukaryota</taxon>
        <taxon>Fungi</taxon>
        <taxon>Dikarya</taxon>
        <taxon>Ascomycota</taxon>
        <taxon>Pezizomycotina</taxon>
        <taxon>Leotiomycetes</taxon>
        <taxon>Leotiomycetes incertae sedis</taxon>
        <taxon>Myxotrichaceae</taxon>
        <taxon>Oidiodendron</taxon>
    </lineage>
</organism>
<reference evidence="11 12" key="1">
    <citation type="submission" date="2014-04" db="EMBL/GenBank/DDBJ databases">
        <authorList>
            <consortium name="DOE Joint Genome Institute"/>
            <person name="Kuo A."/>
            <person name="Martino E."/>
            <person name="Perotto S."/>
            <person name="Kohler A."/>
            <person name="Nagy L.G."/>
            <person name="Floudas D."/>
            <person name="Copeland A."/>
            <person name="Barry K.W."/>
            <person name="Cichocki N."/>
            <person name="Veneault-Fourrey C."/>
            <person name="LaButti K."/>
            <person name="Lindquist E.A."/>
            <person name="Lipzen A."/>
            <person name="Lundell T."/>
            <person name="Morin E."/>
            <person name="Murat C."/>
            <person name="Sun H."/>
            <person name="Tunlid A."/>
            <person name="Henrissat B."/>
            <person name="Grigoriev I.V."/>
            <person name="Hibbett D.S."/>
            <person name="Martin F."/>
            <person name="Nordberg H.P."/>
            <person name="Cantor M.N."/>
            <person name="Hua S.X."/>
        </authorList>
    </citation>
    <scope>NUCLEOTIDE SEQUENCE [LARGE SCALE GENOMIC DNA]</scope>
    <source>
        <strain evidence="11 12">Zn</strain>
    </source>
</reference>
<comment type="PTM">
    <text evidence="9">Phosphorylated in response to DNA damage.</text>
</comment>
<feature type="compositionally biased region" description="Basic and acidic residues" evidence="10">
    <location>
        <begin position="223"/>
        <end position="243"/>
    </location>
</feature>
<comment type="subcellular location">
    <subcellularLocation>
        <location evidence="1 9">Nucleus</location>
    </subcellularLocation>
</comment>
<dbReference type="STRING" id="913774.A0A0C3H3C1"/>
<dbReference type="GO" id="GO:0006260">
    <property type="term" value="P:DNA replication"/>
    <property type="evidence" value="ECO:0007669"/>
    <property type="project" value="InterPro"/>
</dbReference>
<feature type="region of interest" description="Disordered" evidence="10">
    <location>
        <begin position="270"/>
        <end position="292"/>
    </location>
</feature>
<dbReference type="Proteomes" id="UP000054321">
    <property type="component" value="Unassembled WGS sequence"/>
</dbReference>
<feature type="region of interest" description="Disordered" evidence="10">
    <location>
        <begin position="65"/>
        <end position="244"/>
    </location>
</feature>
<keyword evidence="3 9" id="KW-0597">Phosphoprotein</keyword>
<feature type="region of interest" description="Disordered" evidence="10">
    <location>
        <begin position="682"/>
        <end position="732"/>
    </location>
</feature>
<dbReference type="InterPro" id="IPR018574">
    <property type="entry name" value="Structure-sp_endonuc_su_Slx4"/>
</dbReference>
<evidence type="ECO:0000256" key="5">
    <source>
        <dbReference type="ARBA" id="ARBA00023172"/>
    </source>
</evidence>
<keyword evidence="12" id="KW-1185">Reference proteome</keyword>
<evidence type="ECO:0000256" key="10">
    <source>
        <dbReference type="SAM" id="MobiDB-lite"/>
    </source>
</evidence>
<comment type="subunit">
    <text evidence="9">Forms a heterodimer with SLX1.</text>
</comment>
<feature type="compositionally biased region" description="Basic and acidic residues" evidence="10">
    <location>
        <begin position="88"/>
        <end position="97"/>
    </location>
</feature>
<feature type="compositionally biased region" description="Low complexity" evidence="10">
    <location>
        <begin position="689"/>
        <end position="698"/>
    </location>
</feature>
<name>A0A0C3H3C1_OIDMZ</name>
<feature type="compositionally biased region" description="Basic and acidic residues" evidence="10">
    <location>
        <begin position="120"/>
        <end position="183"/>
    </location>
</feature>
<dbReference type="Pfam" id="PF09494">
    <property type="entry name" value="Slx4"/>
    <property type="match status" value="1"/>
</dbReference>
<gene>
    <name evidence="9" type="primary">SLX4</name>
    <name evidence="11" type="ORF">OIDMADRAFT_182244</name>
</gene>
<comment type="similarity">
    <text evidence="2 9">Belongs to the SLX4 family.</text>
</comment>
<sequence length="902" mass="98094">MASADILTLSSSPPRLFRAFHIPSSPALPSPSELFKKKPVGLRMVGGLTPNPANVTASLTTKSTFATLPSGDLPSPRKGLLLESGSGCKEKVDSKESKRTKRRSNLKLNSAQEVDSVLKAGKEKTSKREDVSINGVEAKKEDQERAAALKSDPLSRMEKMPRKPRSKNAEKPSEEDVLKERPARKPRTKKTNEEKQTQLPKSRVVKPSMDTTANFSKNTTKSKKPEVTSRYFSGHDEQSKSSEDCLSNGLLDAVKRRTCWTPPKPTVKVTSISTPVSGATDDTNGSAGRTSLEGRSKGFSDLFDNFAYNCSIQAPISGKKILDSSATRKRKLVEMVTTNISTSNSITTAAKTKAPKKKARTITDQATSAYSNNELSSVSPAPLIHYSTLEAAETATSDGFKIPAKLRSKSRSKVSSKRGNGTAKAPILLSPGSALKQVSNQDFVFGTASQLAREDSPTFLRDIHTAMQASNKIDDDPFMDLCQTSTVAVIGSRKNSASPAKRNLWCAAARDAGGKLLDIEMVDPANSPAAVKNPGNCRHDTVPVNAIVTRDSDVWHDIEERSKNTASTNSKVNPSQFPGMLLGIEPAMDSSSNIRRPGLSPRALRIPHLSDNVPLVTQSSAANSQVTTGFNIEKPDYSSYTNTELAEEIASYRFKPVKNRNQMITLLEKCWESKKRTALGALQANAMHSSSTPLSSTSSERHEEASHERTRGRAGTNTAGSLPKVKTKVHGKTIRTVQCTEPTSNVSPSKPDVVKKTQTQREELFDEIFDSDAPLTPSPPRRRLSQIRTPPLPLQISASTAVEESPALTPTASQARLFKHISLAVTSAPPSKDPSNPSWHEKILLYDPIILEDLTAWLNTGALEKSGWDGEVNPGEVKKWCISKSICCLWKENLRGGVRSRY</sequence>
<dbReference type="GO" id="GO:0006281">
    <property type="term" value="P:DNA repair"/>
    <property type="evidence" value="ECO:0007669"/>
    <property type="project" value="UniProtKB-UniRule"/>
</dbReference>
<dbReference type="InParanoid" id="A0A0C3H3C1"/>
<dbReference type="AlphaFoldDB" id="A0A0C3H3C1"/>
<keyword evidence="5 9" id="KW-0233">DNA recombination</keyword>
<dbReference type="GO" id="GO:0006310">
    <property type="term" value="P:DNA recombination"/>
    <property type="evidence" value="ECO:0007669"/>
    <property type="project" value="UniProtKB-UniRule"/>
</dbReference>
<accession>A0A0C3H3C1</accession>
<dbReference type="GO" id="GO:0017108">
    <property type="term" value="F:5'-flap endonuclease activity"/>
    <property type="evidence" value="ECO:0007669"/>
    <property type="project" value="InterPro"/>
</dbReference>
<dbReference type="CDD" id="cd22999">
    <property type="entry name" value="SAP_SLX4"/>
    <property type="match status" value="1"/>
</dbReference>
<protein>
    <recommendedName>
        <fullName evidence="8 9">Structure-specific endonuclease subunit SLX4</fullName>
    </recommendedName>
</protein>
<dbReference type="GO" id="GO:0033557">
    <property type="term" value="C:Slx1-Slx4 complex"/>
    <property type="evidence" value="ECO:0007669"/>
    <property type="project" value="UniProtKB-UniRule"/>
</dbReference>
<dbReference type="InterPro" id="IPR027784">
    <property type="entry name" value="Slx4_ascomycetes"/>
</dbReference>
<evidence type="ECO:0000256" key="6">
    <source>
        <dbReference type="ARBA" id="ARBA00023204"/>
    </source>
</evidence>
<dbReference type="HOGENOM" id="CLU_005957_1_0_1"/>
<feature type="compositionally biased region" description="Basic and acidic residues" evidence="10">
    <location>
        <begin position="699"/>
        <end position="711"/>
    </location>
</feature>
<keyword evidence="7 9" id="KW-0539">Nucleus</keyword>
<evidence type="ECO:0000256" key="1">
    <source>
        <dbReference type="ARBA" id="ARBA00004123"/>
    </source>
</evidence>
<keyword evidence="6 9" id="KW-0234">DNA repair</keyword>
<evidence type="ECO:0000256" key="2">
    <source>
        <dbReference type="ARBA" id="ARBA00006661"/>
    </source>
</evidence>
<comment type="function">
    <text evidence="9">Regulatory subunit of the SLX1-SLX4 structure-specific endonuclease that resolves DNA secondary structures generated during DNA repair and recombination. Has endonuclease activity towards branched DNA substrates, introducing single-strand cuts in duplex DNA close to junctions with ss-DNA.</text>
</comment>
<evidence type="ECO:0000256" key="9">
    <source>
        <dbReference type="HAMAP-Rule" id="MF_03110"/>
    </source>
</evidence>
<evidence type="ECO:0000256" key="4">
    <source>
        <dbReference type="ARBA" id="ARBA00022763"/>
    </source>
</evidence>